<evidence type="ECO:0000259" key="1">
    <source>
        <dbReference type="Pfam" id="PF07714"/>
    </source>
</evidence>
<keyword evidence="3" id="KW-1185">Reference proteome</keyword>
<dbReference type="Gene3D" id="1.10.510.10">
    <property type="entry name" value="Transferase(Phosphotransferase) domain 1"/>
    <property type="match status" value="1"/>
</dbReference>
<evidence type="ECO:0000313" key="2">
    <source>
        <dbReference type="EMBL" id="PKY59860.1"/>
    </source>
</evidence>
<dbReference type="InterPro" id="IPR011009">
    <property type="entry name" value="Kinase-like_dom_sf"/>
</dbReference>
<dbReference type="Proteomes" id="UP000234323">
    <property type="component" value="Unassembled WGS sequence"/>
</dbReference>
<accession>A0A2I1HLX9</accession>
<dbReference type="InterPro" id="IPR001245">
    <property type="entry name" value="Ser-Thr/Tyr_kinase_cat_dom"/>
</dbReference>
<sequence>MDQGENALLSRPTQNWTLYNISPEAPLLPTTSSPPQNQRHWLRVQINELENAENNVYGVLAYLASEILRGQIYTKASDIYSFGIIMYEFIGINETVTVSPDFPSDESNEWGYQIGTLPDHPSREKLRDMGVDRFEVINGDTQTYLIRCTVHFPSTGAWTVLNVPNITYEGIMTELRAKRTSFSFDATGTRPRVYPKKNPSYYNLLPMTLLADYWTSFYSEKYEYFSIWKLKIGNRGRNENEEKRQVDLVDI</sequence>
<gene>
    <name evidence="2" type="ORF">RhiirA4_550490</name>
</gene>
<proteinExistence type="predicted"/>
<evidence type="ECO:0000313" key="3">
    <source>
        <dbReference type="Proteomes" id="UP000234323"/>
    </source>
</evidence>
<organism evidence="2 3">
    <name type="scientific">Rhizophagus irregularis</name>
    <dbReference type="NCBI Taxonomy" id="588596"/>
    <lineage>
        <taxon>Eukaryota</taxon>
        <taxon>Fungi</taxon>
        <taxon>Fungi incertae sedis</taxon>
        <taxon>Mucoromycota</taxon>
        <taxon>Glomeromycotina</taxon>
        <taxon>Glomeromycetes</taxon>
        <taxon>Glomerales</taxon>
        <taxon>Glomeraceae</taxon>
        <taxon>Rhizophagus</taxon>
    </lineage>
</organism>
<dbReference type="EMBL" id="LLXI01003811">
    <property type="protein sequence ID" value="PKY59860.1"/>
    <property type="molecule type" value="Genomic_DNA"/>
</dbReference>
<reference evidence="2 3" key="1">
    <citation type="submission" date="2015-10" db="EMBL/GenBank/DDBJ databases">
        <title>Genome analyses suggest a sexual origin of heterokaryosis in a supposedly ancient asexual fungus.</title>
        <authorList>
            <person name="Ropars J."/>
            <person name="Sedzielewska K."/>
            <person name="Noel J."/>
            <person name="Charron P."/>
            <person name="Farinelli L."/>
            <person name="Marton T."/>
            <person name="Kruger M."/>
            <person name="Pelin A."/>
            <person name="Brachmann A."/>
            <person name="Corradi N."/>
        </authorList>
    </citation>
    <scope>NUCLEOTIDE SEQUENCE [LARGE SCALE GENOMIC DNA]</scope>
    <source>
        <strain evidence="2 3">A4</strain>
    </source>
</reference>
<comment type="caution">
    <text evidence="2">The sequence shown here is derived from an EMBL/GenBank/DDBJ whole genome shotgun (WGS) entry which is preliminary data.</text>
</comment>
<dbReference type="AlphaFoldDB" id="A0A2I1HLX9"/>
<feature type="domain" description="Serine-threonine/tyrosine-protein kinase catalytic" evidence="1">
    <location>
        <begin position="55"/>
        <end position="91"/>
    </location>
</feature>
<dbReference type="SUPFAM" id="SSF56112">
    <property type="entry name" value="Protein kinase-like (PK-like)"/>
    <property type="match status" value="1"/>
</dbReference>
<dbReference type="GO" id="GO:0004672">
    <property type="term" value="F:protein kinase activity"/>
    <property type="evidence" value="ECO:0007669"/>
    <property type="project" value="InterPro"/>
</dbReference>
<dbReference type="VEuPathDB" id="FungiDB:RhiirA1_532326"/>
<protein>
    <recommendedName>
        <fullName evidence="1">Serine-threonine/tyrosine-protein kinase catalytic domain-containing protein</fullName>
    </recommendedName>
</protein>
<dbReference type="Pfam" id="PF07714">
    <property type="entry name" value="PK_Tyr_Ser-Thr"/>
    <property type="match status" value="1"/>
</dbReference>
<dbReference type="VEuPathDB" id="FungiDB:RhiirFUN_024876"/>
<dbReference type="VEuPathDB" id="FungiDB:FUN_025484"/>
<name>A0A2I1HLX9_9GLOM</name>